<evidence type="ECO:0000256" key="6">
    <source>
        <dbReference type="ARBA" id="ARBA00023136"/>
    </source>
</evidence>
<dbReference type="InterPro" id="IPR036942">
    <property type="entry name" value="Beta-barrel_TonB_sf"/>
</dbReference>
<protein>
    <submittedName>
        <fullName evidence="14">TonB-dependent receptor</fullName>
    </submittedName>
</protein>
<dbReference type="InterPro" id="IPR000531">
    <property type="entry name" value="Beta-barrel_TonB"/>
</dbReference>
<dbReference type="KEGG" id="gti:FXF46_12835"/>
<comment type="subcellular location">
    <subcellularLocation>
        <location evidence="1 8">Cell outer membrane</location>
        <topology evidence="1 8">Multi-pass membrane protein</topology>
    </subcellularLocation>
</comment>
<evidence type="ECO:0000256" key="4">
    <source>
        <dbReference type="ARBA" id="ARBA00022692"/>
    </source>
</evidence>
<feature type="chain" id="PRO_5043016394" evidence="11">
    <location>
        <begin position="24"/>
        <end position="811"/>
    </location>
</feature>
<dbReference type="Pfam" id="PF00593">
    <property type="entry name" value="TonB_dep_Rec_b-barrel"/>
    <property type="match status" value="1"/>
</dbReference>
<keyword evidence="4 8" id="KW-0812">Transmembrane</keyword>
<evidence type="ECO:0000256" key="1">
    <source>
        <dbReference type="ARBA" id="ARBA00004571"/>
    </source>
</evidence>
<organism evidence="14 15">
    <name type="scientific">Gluconobacter thailandicus</name>
    <dbReference type="NCBI Taxonomy" id="257438"/>
    <lineage>
        <taxon>Bacteria</taxon>
        <taxon>Pseudomonadati</taxon>
        <taxon>Pseudomonadota</taxon>
        <taxon>Alphaproteobacteria</taxon>
        <taxon>Acetobacterales</taxon>
        <taxon>Acetobacteraceae</taxon>
        <taxon>Gluconobacter</taxon>
    </lineage>
</organism>
<keyword evidence="7 8" id="KW-0998">Cell outer membrane</keyword>
<keyword evidence="2 8" id="KW-0813">Transport</keyword>
<feature type="region of interest" description="Disordered" evidence="10">
    <location>
        <begin position="249"/>
        <end position="269"/>
    </location>
</feature>
<dbReference type="Pfam" id="PF07715">
    <property type="entry name" value="Plug"/>
    <property type="match status" value="1"/>
</dbReference>
<dbReference type="Gene3D" id="2.40.170.20">
    <property type="entry name" value="TonB-dependent receptor, beta-barrel domain"/>
    <property type="match status" value="1"/>
</dbReference>
<gene>
    <name evidence="14" type="ORF">FXF46_12835</name>
</gene>
<dbReference type="PROSITE" id="PS52016">
    <property type="entry name" value="TONB_DEPENDENT_REC_3"/>
    <property type="match status" value="1"/>
</dbReference>
<keyword evidence="5 9" id="KW-0798">TonB box</keyword>
<name>A0AAP9ESN1_GLUTH</name>
<keyword evidence="6 8" id="KW-0472">Membrane</keyword>
<dbReference type="EMBL" id="CP043043">
    <property type="protein sequence ID" value="QEH97029.1"/>
    <property type="molecule type" value="Genomic_DNA"/>
</dbReference>
<dbReference type="PANTHER" id="PTHR47234:SF3">
    <property type="entry name" value="SECRETIN_TONB SHORT N-TERMINAL DOMAIN-CONTAINING PROTEIN"/>
    <property type="match status" value="1"/>
</dbReference>
<keyword evidence="14" id="KW-0675">Receptor</keyword>
<evidence type="ECO:0000259" key="13">
    <source>
        <dbReference type="Pfam" id="PF07715"/>
    </source>
</evidence>
<evidence type="ECO:0000256" key="5">
    <source>
        <dbReference type="ARBA" id="ARBA00023077"/>
    </source>
</evidence>
<keyword evidence="11" id="KW-0732">Signal</keyword>
<dbReference type="RefSeq" id="WP_148620750.1">
    <property type="nucleotide sequence ID" value="NZ_CP043043.1"/>
</dbReference>
<evidence type="ECO:0000256" key="10">
    <source>
        <dbReference type="SAM" id="MobiDB-lite"/>
    </source>
</evidence>
<dbReference type="CDD" id="cd01347">
    <property type="entry name" value="ligand_gated_channel"/>
    <property type="match status" value="1"/>
</dbReference>
<comment type="similarity">
    <text evidence="8 9">Belongs to the TonB-dependent receptor family.</text>
</comment>
<dbReference type="AlphaFoldDB" id="A0AAP9ESN1"/>
<dbReference type="SUPFAM" id="SSF56935">
    <property type="entry name" value="Porins"/>
    <property type="match status" value="1"/>
</dbReference>
<feature type="domain" description="TonB-dependent receptor plug" evidence="13">
    <location>
        <begin position="72"/>
        <end position="192"/>
    </location>
</feature>
<dbReference type="GO" id="GO:0009279">
    <property type="term" value="C:cell outer membrane"/>
    <property type="evidence" value="ECO:0007669"/>
    <property type="project" value="UniProtKB-SubCell"/>
</dbReference>
<dbReference type="InterPro" id="IPR012910">
    <property type="entry name" value="Plug_dom"/>
</dbReference>
<accession>A0AAP9ESN1</accession>
<evidence type="ECO:0000256" key="9">
    <source>
        <dbReference type="RuleBase" id="RU003357"/>
    </source>
</evidence>
<dbReference type="Gene3D" id="2.170.130.10">
    <property type="entry name" value="TonB-dependent receptor, plug domain"/>
    <property type="match status" value="1"/>
</dbReference>
<dbReference type="Proteomes" id="UP000323560">
    <property type="component" value="Chromosome"/>
</dbReference>
<evidence type="ECO:0000256" key="3">
    <source>
        <dbReference type="ARBA" id="ARBA00022452"/>
    </source>
</evidence>
<evidence type="ECO:0000313" key="15">
    <source>
        <dbReference type="Proteomes" id="UP000323560"/>
    </source>
</evidence>
<dbReference type="InterPro" id="IPR039426">
    <property type="entry name" value="TonB-dep_rcpt-like"/>
</dbReference>
<dbReference type="InterPro" id="IPR037066">
    <property type="entry name" value="Plug_dom_sf"/>
</dbReference>
<evidence type="ECO:0000256" key="8">
    <source>
        <dbReference type="PROSITE-ProRule" id="PRU01360"/>
    </source>
</evidence>
<feature type="signal peptide" evidence="11">
    <location>
        <begin position="1"/>
        <end position="23"/>
    </location>
</feature>
<dbReference type="PANTHER" id="PTHR47234">
    <property type="match status" value="1"/>
</dbReference>
<feature type="domain" description="TonB-dependent receptor-like beta-barrel" evidence="12">
    <location>
        <begin position="293"/>
        <end position="769"/>
    </location>
</feature>
<evidence type="ECO:0000256" key="7">
    <source>
        <dbReference type="ARBA" id="ARBA00023237"/>
    </source>
</evidence>
<evidence type="ECO:0000313" key="14">
    <source>
        <dbReference type="EMBL" id="QEH97029.1"/>
    </source>
</evidence>
<proteinExistence type="inferred from homology"/>
<evidence type="ECO:0000256" key="11">
    <source>
        <dbReference type="SAM" id="SignalP"/>
    </source>
</evidence>
<reference evidence="14 15" key="1">
    <citation type="submission" date="2019-08" db="EMBL/GenBank/DDBJ databases">
        <title>Gluconobacter frateurii HD924 genome.</title>
        <authorList>
            <person name="Liu Y."/>
            <person name="Zhang P."/>
        </authorList>
    </citation>
    <scope>NUCLEOTIDE SEQUENCE [LARGE SCALE GENOMIC DNA]</scope>
    <source>
        <strain evidence="14 15">HD924</strain>
    </source>
</reference>
<evidence type="ECO:0000259" key="12">
    <source>
        <dbReference type="Pfam" id="PF00593"/>
    </source>
</evidence>
<keyword evidence="3 8" id="KW-1134">Transmembrane beta strand</keyword>
<sequence length="811" mass="88086">MQTARGLLGSVACIALMASSAYGQDTAASPTVKTEKKQVHKASALKSRHSHAVAAQDENMIVTGTRAAHVSARSSTSPIDVISAADLKRTGQVDLRDALARTVPSISVQSMGYDTGALTDSIRMRGLNPNYTLVLVDGKRRHTTSNIYANAGLQQGSTPVDIDMIPAGAIDHIEVLRDGAAAQYGSDAIAGVVNIILKKTPHGFNISGQTGAYAYKGDGWQSNVNLDGGFKFLGDGYIHLSGQYIHTDMTNRSSPDDRTGEVSTKMLGRPEQTRGTMGLEFGKRLTDNIELYGNATYAHRHAQSFQYFRLPSALPSYYPNGFSPVETNDEDDYGATIGIKGQTFLGFNYDLSSTYGRDIVDIHNVSTANLGLYAATGSTPTTFYAAGYRDSQWTNNFDLHRLFKMWNMPVNIALGAEHRYEDYTIVPGDEASYSYGGAAGFVGLQPVNAGSSHRNVYAGYVDLDVHPVKKLDVDLAGRYETYSDFGHTFNGKIASRYDFTKRIAVRGAISNGFRAPSLAQEYYGNLNIAPTSASGQLAVNSVAARNLGASALKPERSTNASGGIVLTPLTNWHVAVDVYQINIRDQIIAGGNYTGQAALDAIESQGITLPGGIITSSVSAKYFSNGVSTRTQGMDITSDYKTDFHQYGKILWTAAINLNRVRMHHLGKDTLGNSLLSTSGVSTLTTGSPRSKIILNANWTLGQWDVNIRQSRWGSSKVLLGYSNEAPPELRYSNTIFNEFTNAPRWTTDLEVGYRPDDHWHISLGANNIFNVRPSKVPAMNTLYGITRYYVSSSQMDFNGAYYYLQAAASF</sequence>
<evidence type="ECO:0000256" key="2">
    <source>
        <dbReference type="ARBA" id="ARBA00022448"/>
    </source>
</evidence>